<dbReference type="Proteomes" id="UP001596505">
    <property type="component" value="Unassembled WGS sequence"/>
</dbReference>
<keyword evidence="5" id="KW-1185">Reference proteome</keyword>
<dbReference type="InterPro" id="IPR000944">
    <property type="entry name" value="Tscrpt_reg_Rrf2"/>
</dbReference>
<dbReference type="RefSeq" id="WP_380965729.1">
    <property type="nucleotide sequence ID" value="NZ_JBHTCO010000011.1"/>
</dbReference>
<dbReference type="NCBIfam" id="TIGR00738">
    <property type="entry name" value="rrf2_super"/>
    <property type="match status" value="1"/>
</dbReference>
<dbReference type="Pfam" id="PF02082">
    <property type="entry name" value="Rrf2"/>
    <property type="match status" value="1"/>
</dbReference>
<name>A0ABW2PVW7_9BACL</name>
<dbReference type="Gene3D" id="1.10.10.10">
    <property type="entry name" value="Winged helix-like DNA-binding domain superfamily/Winged helix DNA-binding domain"/>
    <property type="match status" value="1"/>
</dbReference>
<evidence type="ECO:0000313" key="4">
    <source>
        <dbReference type="EMBL" id="MFC7393269.1"/>
    </source>
</evidence>
<dbReference type="PANTHER" id="PTHR33221">
    <property type="entry name" value="WINGED HELIX-TURN-HELIX TRANSCRIPTIONAL REGULATOR, RRF2 FAMILY"/>
    <property type="match status" value="1"/>
</dbReference>
<evidence type="ECO:0000256" key="3">
    <source>
        <dbReference type="ARBA" id="ARBA00040173"/>
    </source>
</evidence>
<keyword evidence="1" id="KW-0238">DNA-binding</keyword>
<reference evidence="5" key="1">
    <citation type="journal article" date="2019" name="Int. J. Syst. Evol. Microbiol.">
        <title>The Global Catalogue of Microorganisms (GCM) 10K type strain sequencing project: providing services to taxonomists for standard genome sequencing and annotation.</title>
        <authorList>
            <consortium name="The Broad Institute Genomics Platform"/>
            <consortium name="The Broad Institute Genome Sequencing Center for Infectious Disease"/>
            <person name="Wu L."/>
            <person name="Ma J."/>
        </authorList>
    </citation>
    <scope>NUCLEOTIDE SEQUENCE [LARGE SCALE GENOMIC DNA]</scope>
    <source>
        <strain evidence="5">CGMCC 1.16305</strain>
    </source>
</reference>
<organism evidence="4 5">
    <name type="scientific">Scopulibacillus cellulosilyticus</name>
    <dbReference type="NCBI Taxonomy" id="2665665"/>
    <lineage>
        <taxon>Bacteria</taxon>
        <taxon>Bacillati</taxon>
        <taxon>Bacillota</taxon>
        <taxon>Bacilli</taxon>
        <taxon>Bacillales</taxon>
        <taxon>Sporolactobacillaceae</taxon>
        <taxon>Scopulibacillus</taxon>
    </lineage>
</organism>
<dbReference type="InterPro" id="IPR036388">
    <property type="entry name" value="WH-like_DNA-bd_sf"/>
</dbReference>
<protein>
    <recommendedName>
        <fullName evidence="3">HTH-type transcriptional regulator NsrR</fullName>
    </recommendedName>
</protein>
<dbReference type="InterPro" id="IPR036390">
    <property type="entry name" value="WH_DNA-bd_sf"/>
</dbReference>
<dbReference type="EMBL" id="JBHTCO010000011">
    <property type="protein sequence ID" value="MFC7393269.1"/>
    <property type="molecule type" value="Genomic_DNA"/>
</dbReference>
<dbReference type="PANTHER" id="PTHR33221:SF4">
    <property type="entry name" value="HTH-TYPE TRANSCRIPTIONAL REPRESSOR NSRR"/>
    <property type="match status" value="1"/>
</dbReference>
<dbReference type="SUPFAM" id="SSF46785">
    <property type="entry name" value="Winged helix' DNA-binding domain"/>
    <property type="match status" value="1"/>
</dbReference>
<proteinExistence type="predicted"/>
<evidence type="ECO:0000313" key="5">
    <source>
        <dbReference type="Proteomes" id="UP001596505"/>
    </source>
</evidence>
<dbReference type="PROSITE" id="PS51197">
    <property type="entry name" value="HTH_RRF2_2"/>
    <property type="match status" value="1"/>
</dbReference>
<sequence length="144" mass="16124">MRLTSYTDYSIRVLISLAAQPNGQLISIQDIADAYKISKNHLMKVVHQLGQLGLVHTIRGRGGGIQLAKPPEDINLGWVVRRTEDDFYMVECFNPERSACIISPVCRAKSILAEATEKYLAVLDQYTLADITGNKPELQKAFKF</sequence>
<comment type="caution">
    <text evidence="4">The sequence shown here is derived from an EMBL/GenBank/DDBJ whole genome shotgun (WGS) entry which is preliminary data.</text>
</comment>
<evidence type="ECO:0000256" key="1">
    <source>
        <dbReference type="ARBA" id="ARBA00023125"/>
    </source>
</evidence>
<dbReference type="InterPro" id="IPR030489">
    <property type="entry name" value="TR_Rrf2-type_CS"/>
</dbReference>
<gene>
    <name evidence="4" type="ORF">ACFQRG_09860</name>
</gene>
<accession>A0ABW2PVW7</accession>
<evidence type="ECO:0000256" key="2">
    <source>
        <dbReference type="ARBA" id="ARBA00034078"/>
    </source>
</evidence>
<comment type="cofactor">
    <cofactor evidence="2">
        <name>[2Fe-2S] cluster</name>
        <dbReference type="ChEBI" id="CHEBI:190135"/>
    </cofactor>
</comment>
<dbReference type="PROSITE" id="PS01332">
    <property type="entry name" value="HTH_RRF2_1"/>
    <property type="match status" value="1"/>
</dbReference>